<feature type="transmembrane region" description="Helical" evidence="19">
    <location>
        <begin position="26"/>
        <end position="50"/>
    </location>
</feature>
<evidence type="ECO:0000256" key="9">
    <source>
        <dbReference type="ARBA" id="ARBA00022679"/>
    </source>
</evidence>
<dbReference type="Proteomes" id="UP000482960">
    <property type="component" value="Unassembled WGS sequence"/>
</dbReference>
<dbReference type="GO" id="GO:0005886">
    <property type="term" value="C:plasma membrane"/>
    <property type="evidence" value="ECO:0007669"/>
    <property type="project" value="UniProtKB-SubCell"/>
</dbReference>
<keyword evidence="8 19" id="KW-0169">Cobalamin biosynthesis</keyword>
<sequence length="252" mass="24299">MLSSGLRLAVTTFTVVPLRAGRVDRAAAGVAMSVAAGVGGALGAVLAGALLALDAAGAPALVAGAVTVALGALLTRGLHLDGLADTADGLGSYRSGEAALAIMKRPDVGPFGVAALVLALLIQAAALAALPGRPWPATLATVVTATAAGRLAASWACRRGVPAARPEGLGALVAGTVGPLPLLVATAAVVAVAAAAVPGRAWQGPVAVLVSLAAALLLVRHVVRRFGGVTGDVLGAAIEVTATLAYVGLSFG</sequence>
<evidence type="ECO:0000256" key="6">
    <source>
        <dbReference type="ARBA" id="ARBA00015850"/>
    </source>
</evidence>
<evidence type="ECO:0000256" key="18">
    <source>
        <dbReference type="ARBA" id="ARBA00049504"/>
    </source>
</evidence>
<evidence type="ECO:0000313" key="21">
    <source>
        <dbReference type="Proteomes" id="UP000482960"/>
    </source>
</evidence>
<evidence type="ECO:0000256" key="1">
    <source>
        <dbReference type="ARBA" id="ARBA00001946"/>
    </source>
</evidence>
<dbReference type="PANTHER" id="PTHR34148">
    <property type="entry name" value="ADENOSYLCOBINAMIDE-GDP RIBAZOLETRANSFERASE"/>
    <property type="match status" value="1"/>
</dbReference>
<dbReference type="EC" id="2.7.8.26" evidence="5 19"/>
<feature type="transmembrane region" description="Helical" evidence="19">
    <location>
        <begin position="56"/>
        <end position="74"/>
    </location>
</feature>
<evidence type="ECO:0000256" key="16">
    <source>
        <dbReference type="ARBA" id="ARBA00032853"/>
    </source>
</evidence>
<keyword evidence="9 19" id="KW-0808">Transferase</keyword>
<evidence type="ECO:0000256" key="13">
    <source>
        <dbReference type="ARBA" id="ARBA00023136"/>
    </source>
</evidence>
<dbReference type="UniPathway" id="UPA00148">
    <property type="reaction ID" value="UER00238"/>
</dbReference>
<evidence type="ECO:0000256" key="14">
    <source>
        <dbReference type="ARBA" id="ARBA00025228"/>
    </source>
</evidence>
<protein>
    <recommendedName>
        <fullName evidence="6 19">Adenosylcobinamide-GDP ribazoletransferase</fullName>
        <ecNumber evidence="5 19">2.7.8.26</ecNumber>
    </recommendedName>
    <alternativeName>
        <fullName evidence="16 19">Cobalamin synthase</fullName>
    </alternativeName>
    <alternativeName>
        <fullName evidence="15 19">Cobalamin-5'-phosphate synthase</fullName>
    </alternativeName>
</protein>
<comment type="function">
    <text evidence="14 19">Joins adenosylcobinamide-GDP and alpha-ribazole to generate adenosylcobalamin (Ado-cobalamin). Also synthesizes adenosylcobalamin 5'-phosphate from adenosylcobinamide-GDP and alpha-ribazole 5'-phosphate.</text>
</comment>
<dbReference type="RefSeq" id="WP_173079296.1">
    <property type="nucleotide sequence ID" value="NZ_BAABJB010000013.1"/>
</dbReference>
<comment type="similarity">
    <text evidence="4 19">Belongs to the CobS family.</text>
</comment>
<comment type="cofactor">
    <cofactor evidence="1 19">
        <name>Mg(2+)</name>
        <dbReference type="ChEBI" id="CHEBI:18420"/>
    </cofactor>
</comment>
<feature type="transmembrane region" description="Helical" evidence="19">
    <location>
        <begin position="202"/>
        <end position="219"/>
    </location>
</feature>
<comment type="pathway">
    <text evidence="3 19">Cofactor biosynthesis; adenosylcobalamin biosynthesis; adenosylcobalamin from cob(II)yrinate a,c-diamide: step 7/7.</text>
</comment>
<accession>A0A6V8L579</accession>
<comment type="caution">
    <text evidence="20">The sequence shown here is derived from an EMBL/GenBank/DDBJ whole genome shotgun (WGS) entry which is preliminary data.</text>
</comment>
<dbReference type="AlphaFoldDB" id="A0A6V8L579"/>
<feature type="transmembrane region" description="Helical" evidence="19">
    <location>
        <begin position="169"/>
        <end position="196"/>
    </location>
</feature>
<reference evidence="20 21" key="1">
    <citation type="submission" date="2020-03" db="EMBL/GenBank/DDBJ databases">
        <title>Whole genome shotgun sequence of Phytohabitans rumicis NBRC 108638.</title>
        <authorList>
            <person name="Komaki H."/>
            <person name="Tamura T."/>
        </authorList>
    </citation>
    <scope>NUCLEOTIDE SEQUENCE [LARGE SCALE GENOMIC DNA]</scope>
    <source>
        <strain evidence="20 21">NBRC 108638</strain>
    </source>
</reference>
<evidence type="ECO:0000256" key="11">
    <source>
        <dbReference type="ARBA" id="ARBA00022842"/>
    </source>
</evidence>
<dbReference type="Pfam" id="PF02654">
    <property type="entry name" value="CobS"/>
    <property type="match status" value="1"/>
</dbReference>
<organism evidence="20 21">
    <name type="scientific">Phytohabitans rumicis</name>
    <dbReference type="NCBI Taxonomy" id="1076125"/>
    <lineage>
        <taxon>Bacteria</taxon>
        <taxon>Bacillati</taxon>
        <taxon>Actinomycetota</taxon>
        <taxon>Actinomycetes</taxon>
        <taxon>Micromonosporales</taxon>
        <taxon>Micromonosporaceae</taxon>
    </lineage>
</organism>
<feature type="transmembrane region" description="Helical" evidence="19">
    <location>
        <begin position="137"/>
        <end position="157"/>
    </location>
</feature>
<dbReference type="InterPro" id="IPR003805">
    <property type="entry name" value="CobS"/>
</dbReference>
<dbReference type="GO" id="GO:0008818">
    <property type="term" value="F:cobalamin 5'-phosphate synthase activity"/>
    <property type="evidence" value="ECO:0007669"/>
    <property type="project" value="UniProtKB-UniRule"/>
</dbReference>
<dbReference type="GO" id="GO:0051073">
    <property type="term" value="F:adenosylcobinamide-GDP ribazoletransferase activity"/>
    <property type="evidence" value="ECO:0007669"/>
    <property type="project" value="UniProtKB-UniRule"/>
</dbReference>
<reference evidence="20 21" key="2">
    <citation type="submission" date="2020-03" db="EMBL/GenBank/DDBJ databases">
        <authorList>
            <person name="Ichikawa N."/>
            <person name="Kimura A."/>
            <person name="Kitahashi Y."/>
            <person name="Uohara A."/>
        </authorList>
    </citation>
    <scope>NUCLEOTIDE SEQUENCE [LARGE SCALE GENOMIC DNA]</scope>
    <source>
        <strain evidence="20 21">NBRC 108638</strain>
    </source>
</reference>
<dbReference type="EMBL" id="BLPG01000001">
    <property type="protein sequence ID" value="GFJ92422.1"/>
    <property type="molecule type" value="Genomic_DNA"/>
</dbReference>
<keyword evidence="11 19" id="KW-0460">Magnesium</keyword>
<evidence type="ECO:0000256" key="3">
    <source>
        <dbReference type="ARBA" id="ARBA00004663"/>
    </source>
</evidence>
<evidence type="ECO:0000256" key="5">
    <source>
        <dbReference type="ARBA" id="ARBA00013200"/>
    </source>
</evidence>
<evidence type="ECO:0000256" key="17">
    <source>
        <dbReference type="ARBA" id="ARBA00048623"/>
    </source>
</evidence>
<evidence type="ECO:0000313" key="20">
    <source>
        <dbReference type="EMBL" id="GFJ92422.1"/>
    </source>
</evidence>
<keyword evidence="13 19" id="KW-0472">Membrane</keyword>
<keyword evidence="21" id="KW-1185">Reference proteome</keyword>
<proteinExistence type="inferred from homology"/>
<feature type="transmembrane region" description="Helical" evidence="19">
    <location>
        <begin position="226"/>
        <end position="249"/>
    </location>
</feature>
<evidence type="ECO:0000256" key="8">
    <source>
        <dbReference type="ARBA" id="ARBA00022573"/>
    </source>
</evidence>
<evidence type="ECO:0000256" key="15">
    <source>
        <dbReference type="ARBA" id="ARBA00032605"/>
    </source>
</evidence>
<dbReference type="HAMAP" id="MF_00719">
    <property type="entry name" value="CobS"/>
    <property type="match status" value="1"/>
</dbReference>
<evidence type="ECO:0000256" key="4">
    <source>
        <dbReference type="ARBA" id="ARBA00010561"/>
    </source>
</evidence>
<evidence type="ECO:0000256" key="10">
    <source>
        <dbReference type="ARBA" id="ARBA00022692"/>
    </source>
</evidence>
<evidence type="ECO:0000256" key="12">
    <source>
        <dbReference type="ARBA" id="ARBA00022989"/>
    </source>
</evidence>
<dbReference type="GO" id="GO:0009236">
    <property type="term" value="P:cobalamin biosynthetic process"/>
    <property type="evidence" value="ECO:0007669"/>
    <property type="project" value="UniProtKB-UniRule"/>
</dbReference>
<feature type="transmembrane region" description="Helical" evidence="19">
    <location>
        <begin position="111"/>
        <end position="131"/>
    </location>
</feature>
<keyword evidence="10 19" id="KW-0812">Transmembrane</keyword>
<evidence type="ECO:0000256" key="19">
    <source>
        <dbReference type="HAMAP-Rule" id="MF_00719"/>
    </source>
</evidence>
<evidence type="ECO:0000256" key="2">
    <source>
        <dbReference type="ARBA" id="ARBA00004651"/>
    </source>
</evidence>
<gene>
    <name evidence="19 20" type="primary">cobS</name>
    <name evidence="20" type="ORF">Prum_060640</name>
</gene>
<dbReference type="PANTHER" id="PTHR34148:SF1">
    <property type="entry name" value="ADENOSYLCOBINAMIDE-GDP RIBAZOLETRANSFERASE"/>
    <property type="match status" value="1"/>
</dbReference>
<keyword evidence="7 19" id="KW-1003">Cell membrane</keyword>
<comment type="subcellular location">
    <subcellularLocation>
        <location evidence="2 19">Cell membrane</location>
        <topology evidence="2 19">Multi-pass membrane protein</topology>
    </subcellularLocation>
</comment>
<comment type="catalytic activity">
    <reaction evidence="17 19">
        <text>alpha-ribazole + adenosylcob(III)inamide-GDP = adenosylcob(III)alamin + GMP + H(+)</text>
        <dbReference type="Rhea" id="RHEA:16049"/>
        <dbReference type="ChEBI" id="CHEBI:10329"/>
        <dbReference type="ChEBI" id="CHEBI:15378"/>
        <dbReference type="ChEBI" id="CHEBI:18408"/>
        <dbReference type="ChEBI" id="CHEBI:58115"/>
        <dbReference type="ChEBI" id="CHEBI:60487"/>
        <dbReference type="EC" id="2.7.8.26"/>
    </reaction>
</comment>
<keyword evidence="12 19" id="KW-1133">Transmembrane helix</keyword>
<name>A0A6V8L579_9ACTN</name>
<evidence type="ECO:0000256" key="7">
    <source>
        <dbReference type="ARBA" id="ARBA00022475"/>
    </source>
</evidence>
<comment type="catalytic activity">
    <reaction evidence="18 19">
        <text>alpha-ribazole 5'-phosphate + adenosylcob(III)inamide-GDP = adenosylcob(III)alamin 5'-phosphate + GMP + H(+)</text>
        <dbReference type="Rhea" id="RHEA:23560"/>
        <dbReference type="ChEBI" id="CHEBI:15378"/>
        <dbReference type="ChEBI" id="CHEBI:57918"/>
        <dbReference type="ChEBI" id="CHEBI:58115"/>
        <dbReference type="ChEBI" id="CHEBI:60487"/>
        <dbReference type="ChEBI" id="CHEBI:60493"/>
        <dbReference type="EC" id="2.7.8.26"/>
    </reaction>
</comment>